<gene>
    <name evidence="1" type="ORF">VCB98_01300</name>
</gene>
<reference evidence="1 2" key="1">
    <citation type="submission" date="2023-12" db="EMBL/GenBank/DDBJ databases">
        <title>Whole-genome sequencing of halo(alkali)philic microorganisms from hypersaline lakes.</title>
        <authorList>
            <person name="Sorokin D.Y."/>
            <person name="Merkel A.Y."/>
            <person name="Messina E."/>
            <person name="Yakimov M."/>
        </authorList>
    </citation>
    <scope>NUCLEOTIDE SEQUENCE [LARGE SCALE GENOMIC DNA]</scope>
    <source>
        <strain evidence="1 2">AB-CW1</strain>
    </source>
</reference>
<dbReference type="Pfam" id="PF08859">
    <property type="entry name" value="DGC"/>
    <property type="match status" value="1"/>
</dbReference>
<sequence>MSHGRHKGELPLVYSCSGCSSAAQLSNELALRLDRAGEAEMSCIAGVGGNVPKLVKTAQAGRPILAIDGCPLACTKACLETRDVSPSKHVVLSEFGVKKRYGKDFDPVDASRLYSEMASLARQLGD</sequence>
<organism evidence="1 2">
    <name type="scientific">Natronospira elongata</name>
    <dbReference type="NCBI Taxonomy" id="3110268"/>
    <lineage>
        <taxon>Bacteria</taxon>
        <taxon>Pseudomonadati</taxon>
        <taxon>Pseudomonadota</taxon>
        <taxon>Gammaproteobacteria</taxon>
        <taxon>Natronospirales</taxon>
        <taxon>Natronospiraceae</taxon>
        <taxon>Natronospira</taxon>
    </lineage>
</organism>
<evidence type="ECO:0000313" key="1">
    <source>
        <dbReference type="EMBL" id="MEA5444454.1"/>
    </source>
</evidence>
<evidence type="ECO:0000313" key="2">
    <source>
        <dbReference type="Proteomes" id="UP001302316"/>
    </source>
</evidence>
<dbReference type="PIRSF" id="PIRSF037181">
    <property type="entry name" value="DGC"/>
    <property type="match status" value="1"/>
</dbReference>
<keyword evidence="2" id="KW-1185">Reference proteome</keyword>
<dbReference type="AlphaFoldDB" id="A0AAP6JE77"/>
<name>A0AAP6JE77_9GAMM</name>
<accession>A0AAP6JE77</accession>
<dbReference type="InterPro" id="IPR014958">
    <property type="entry name" value="DGC"/>
</dbReference>
<dbReference type="RefSeq" id="WP_346049670.1">
    <property type="nucleotide sequence ID" value="NZ_JAYGII010000002.1"/>
</dbReference>
<dbReference type="EMBL" id="JAYGII010000002">
    <property type="protein sequence ID" value="MEA5444454.1"/>
    <property type="molecule type" value="Genomic_DNA"/>
</dbReference>
<protein>
    <submittedName>
        <fullName evidence="1">Zinc-binding protein</fullName>
    </submittedName>
</protein>
<comment type="caution">
    <text evidence="1">The sequence shown here is derived from an EMBL/GenBank/DDBJ whole genome shotgun (WGS) entry which is preliminary data.</text>
</comment>
<proteinExistence type="predicted"/>
<dbReference type="Proteomes" id="UP001302316">
    <property type="component" value="Unassembled WGS sequence"/>
</dbReference>